<evidence type="ECO:0000259" key="3">
    <source>
        <dbReference type="PROSITE" id="PS01031"/>
    </source>
</evidence>
<organism evidence="4 5">
    <name type="scientific">Fredinandcohnia quinoae</name>
    <dbReference type="NCBI Taxonomy" id="2918902"/>
    <lineage>
        <taxon>Bacteria</taxon>
        <taxon>Bacillati</taxon>
        <taxon>Bacillota</taxon>
        <taxon>Bacilli</taxon>
        <taxon>Bacillales</taxon>
        <taxon>Bacillaceae</taxon>
        <taxon>Fredinandcohnia</taxon>
    </lineage>
</organism>
<dbReference type="SUPFAM" id="SSF49764">
    <property type="entry name" value="HSP20-like chaperones"/>
    <property type="match status" value="1"/>
</dbReference>
<comment type="similarity">
    <text evidence="1 2">Belongs to the small heat shock protein (HSP20) family.</text>
</comment>
<name>A0AAW5E7E1_9BACI</name>
<dbReference type="PANTHER" id="PTHR11527">
    <property type="entry name" value="HEAT-SHOCK PROTEIN 20 FAMILY MEMBER"/>
    <property type="match status" value="1"/>
</dbReference>
<dbReference type="PROSITE" id="PS01031">
    <property type="entry name" value="SHSP"/>
    <property type="match status" value="1"/>
</dbReference>
<dbReference type="InterPro" id="IPR002068">
    <property type="entry name" value="A-crystallin/Hsp20_dom"/>
</dbReference>
<reference evidence="4" key="1">
    <citation type="submission" date="2022-02" db="EMBL/GenBank/DDBJ databases">
        <title>Fredinandcohnia quinoae sp. nov. isolated from Chenopodium quinoa seeds.</title>
        <authorList>
            <person name="Saati-Santamaria Z."/>
            <person name="Flores-Felix J.D."/>
            <person name="Igual J.M."/>
            <person name="Velazquez E."/>
            <person name="Garcia-Fraile P."/>
            <person name="Martinez-Molina E."/>
        </authorList>
    </citation>
    <scope>NUCLEOTIDE SEQUENCE</scope>
    <source>
        <strain evidence="4">SECRCQ15</strain>
    </source>
</reference>
<gene>
    <name evidence="4" type="ORF">MJG50_05125</name>
</gene>
<evidence type="ECO:0000313" key="4">
    <source>
        <dbReference type="EMBL" id="MCH1624699.1"/>
    </source>
</evidence>
<protein>
    <submittedName>
        <fullName evidence="4">Hsp20/alpha crystallin family protein</fullName>
    </submittedName>
</protein>
<dbReference type="CDD" id="cd06464">
    <property type="entry name" value="ACD_sHsps-like"/>
    <property type="match status" value="1"/>
</dbReference>
<sequence>MNEEEKKRQHEPFGPIIRSMNDFFTQQPVRRLLDSMDEFFERRPFILSTISIDMYETDKELIISADLPGVKREQINIEYSERHLTISVNHQEELEETNDTKHYYVKKQSFKKAQRTIVLPYPITGNHIKASYRDGVLKVQLPKERQKKIAIDD</sequence>
<proteinExistence type="inferred from homology"/>
<evidence type="ECO:0000256" key="2">
    <source>
        <dbReference type="RuleBase" id="RU003616"/>
    </source>
</evidence>
<accession>A0AAW5E7E1</accession>
<comment type="caution">
    <text evidence="4">The sequence shown here is derived from an EMBL/GenBank/DDBJ whole genome shotgun (WGS) entry which is preliminary data.</text>
</comment>
<dbReference type="EMBL" id="JAKTTI010000005">
    <property type="protein sequence ID" value="MCH1624699.1"/>
    <property type="molecule type" value="Genomic_DNA"/>
</dbReference>
<evidence type="ECO:0000256" key="1">
    <source>
        <dbReference type="PROSITE-ProRule" id="PRU00285"/>
    </source>
</evidence>
<feature type="domain" description="SHSP" evidence="3">
    <location>
        <begin position="41"/>
        <end position="153"/>
    </location>
</feature>
<evidence type="ECO:0000313" key="5">
    <source>
        <dbReference type="Proteomes" id="UP001431131"/>
    </source>
</evidence>
<dbReference type="RefSeq" id="WP_240253333.1">
    <property type="nucleotide sequence ID" value="NZ_JAKTTI010000005.1"/>
</dbReference>
<dbReference type="AlphaFoldDB" id="A0AAW5E7E1"/>
<dbReference type="Gene3D" id="2.60.40.790">
    <property type="match status" value="1"/>
</dbReference>
<dbReference type="Pfam" id="PF00011">
    <property type="entry name" value="HSP20"/>
    <property type="match status" value="1"/>
</dbReference>
<dbReference type="InterPro" id="IPR008978">
    <property type="entry name" value="HSP20-like_chaperone"/>
</dbReference>
<dbReference type="Proteomes" id="UP001431131">
    <property type="component" value="Unassembled WGS sequence"/>
</dbReference>
<keyword evidence="5" id="KW-1185">Reference proteome</keyword>
<dbReference type="InterPro" id="IPR031107">
    <property type="entry name" value="Small_HSP"/>
</dbReference>